<dbReference type="STRING" id="1188252.A1QC_14100"/>
<dbReference type="EMBL" id="AJYK02000009">
    <property type="protein sequence ID" value="OEF29359.1"/>
    <property type="molecule type" value="Genomic_DNA"/>
</dbReference>
<name>A0A1E5E678_9VIBR</name>
<dbReference type="SUPFAM" id="SSF55331">
    <property type="entry name" value="Tautomerase/MIF"/>
    <property type="match status" value="1"/>
</dbReference>
<keyword evidence="1" id="KW-0413">Isomerase</keyword>
<dbReference type="Pfam" id="PF01361">
    <property type="entry name" value="Tautomerase"/>
    <property type="match status" value="1"/>
</dbReference>
<evidence type="ECO:0000313" key="3">
    <source>
        <dbReference type="EMBL" id="OEF29359.1"/>
    </source>
</evidence>
<evidence type="ECO:0000256" key="1">
    <source>
        <dbReference type="ARBA" id="ARBA00023235"/>
    </source>
</evidence>
<gene>
    <name evidence="3" type="ORF">A1QC_14100</name>
</gene>
<sequence length="68" mass="7604">MPFITFESGQLSPKVKAKLIERLTDVSVEVTGIPKELFLVSIREQSDDNIAIGGKTVMQIKQEFNKPI</sequence>
<dbReference type="Proteomes" id="UP000094070">
    <property type="component" value="Unassembled WGS sequence"/>
</dbReference>
<dbReference type="OrthoDB" id="1438441at2"/>
<reference evidence="3 4" key="1">
    <citation type="journal article" date="2012" name="Science">
        <title>Ecological populations of bacteria act as socially cohesive units of antibiotic production and resistance.</title>
        <authorList>
            <person name="Cordero O.X."/>
            <person name="Wildschutte H."/>
            <person name="Kirkup B."/>
            <person name="Proehl S."/>
            <person name="Ngo L."/>
            <person name="Hussain F."/>
            <person name="Le Roux F."/>
            <person name="Mincer T."/>
            <person name="Polz M.F."/>
        </authorList>
    </citation>
    <scope>NUCLEOTIDE SEQUENCE [LARGE SCALE GENOMIC DNA]</scope>
    <source>
        <strain evidence="3 4">1S-45</strain>
    </source>
</reference>
<dbReference type="RefSeq" id="WP_017024954.1">
    <property type="nucleotide sequence ID" value="NZ_AJYK02000009.1"/>
</dbReference>
<feature type="domain" description="4-oxalocrotonate tautomerase-like" evidence="2">
    <location>
        <begin position="2"/>
        <end position="57"/>
    </location>
</feature>
<accession>A0A1E5E678</accession>
<dbReference type="InterPro" id="IPR014347">
    <property type="entry name" value="Tautomerase/MIF_sf"/>
</dbReference>
<organism evidence="3 4">
    <name type="scientific">Vibrio rumoiensis 1S-45</name>
    <dbReference type="NCBI Taxonomy" id="1188252"/>
    <lineage>
        <taxon>Bacteria</taxon>
        <taxon>Pseudomonadati</taxon>
        <taxon>Pseudomonadota</taxon>
        <taxon>Gammaproteobacteria</taxon>
        <taxon>Vibrionales</taxon>
        <taxon>Vibrionaceae</taxon>
        <taxon>Vibrio</taxon>
    </lineage>
</organism>
<evidence type="ECO:0000259" key="2">
    <source>
        <dbReference type="Pfam" id="PF01361"/>
    </source>
</evidence>
<dbReference type="InterPro" id="IPR004370">
    <property type="entry name" value="4-OT-like_dom"/>
</dbReference>
<dbReference type="GO" id="GO:0016853">
    <property type="term" value="F:isomerase activity"/>
    <property type="evidence" value="ECO:0007669"/>
    <property type="project" value="UniProtKB-KW"/>
</dbReference>
<evidence type="ECO:0000313" key="4">
    <source>
        <dbReference type="Proteomes" id="UP000094070"/>
    </source>
</evidence>
<keyword evidence="4" id="KW-1185">Reference proteome</keyword>
<dbReference type="NCBIfam" id="NF041920">
    <property type="entry name" value="DmpI"/>
    <property type="match status" value="1"/>
</dbReference>
<dbReference type="AlphaFoldDB" id="A0A1E5E678"/>
<dbReference type="Gene3D" id="3.30.429.10">
    <property type="entry name" value="Macrophage Migration Inhibitory Factor"/>
    <property type="match status" value="1"/>
</dbReference>
<comment type="caution">
    <text evidence="3">The sequence shown here is derived from an EMBL/GenBank/DDBJ whole genome shotgun (WGS) entry which is preliminary data.</text>
</comment>
<proteinExistence type="predicted"/>
<protein>
    <submittedName>
        <fullName evidence="3">4-oxalocrotonate tautomerase</fullName>
    </submittedName>
</protein>